<dbReference type="GO" id="GO:0003676">
    <property type="term" value="F:nucleic acid binding"/>
    <property type="evidence" value="ECO:0007669"/>
    <property type="project" value="InterPro"/>
</dbReference>
<keyword evidence="4 7" id="KW-0808">Transferase</keyword>
<evidence type="ECO:0000313" key="7">
    <source>
        <dbReference type="EMBL" id="QPC81531.1"/>
    </source>
</evidence>
<dbReference type="Gene3D" id="3.40.50.150">
    <property type="entry name" value="Vaccinia Virus protein VP39"/>
    <property type="match status" value="2"/>
</dbReference>
<feature type="domain" description="Methyltransferase small N-terminal" evidence="6">
    <location>
        <begin position="12"/>
        <end position="170"/>
    </location>
</feature>
<evidence type="ECO:0000259" key="5">
    <source>
        <dbReference type="Pfam" id="PF05175"/>
    </source>
</evidence>
<evidence type="ECO:0000256" key="3">
    <source>
        <dbReference type="ARBA" id="ARBA00022603"/>
    </source>
</evidence>
<evidence type="ECO:0000256" key="2">
    <source>
        <dbReference type="ARBA" id="ARBA00022552"/>
    </source>
</evidence>
<dbReference type="KEGG" id="pmet:G4Y79_17810"/>
<keyword evidence="2" id="KW-0698">rRNA processing</keyword>
<dbReference type="RefSeq" id="WP_195169603.1">
    <property type="nucleotide sequence ID" value="NZ_CP062983.1"/>
</dbReference>
<dbReference type="AlphaFoldDB" id="A0A7S8E6Z6"/>
<accession>A0A7S8E6Z6</accession>
<dbReference type="InterPro" id="IPR002052">
    <property type="entry name" value="DNA_methylase_N6_adenine_CS"/>
</dbReference>
<protein>
    <submittedName>
        <fullName evidence="7">Class I SAM-dependent methyltransferase</fullName>
    </submittedName>
</protein>
<feature type="domain" description="Methyltransferase small" evidence="5">
    <location>
        <begin position="183"/>
        <end position="349"/>
    </location>
</feature>
<dbReference type="CDD" id="cd02440">
    <property type="entry name" value="AdoMet_MTases"/>
    <property type="match status" value="1"/>
</dbReference>
<reference evidence="7 8" key="1">
    <citation type="submission" date="2020-02" db="EMBL/GenBank/DDBJ databases">
        <authorList>
            <person name="Zheng R.K."/>
            <person name="Sun C.M."/>
        </authorList>
    </citation>
    <scope>NUCLEOTIDE SEQUENCE [LARGE SCALE GENOMIC DNA]</scope>
    <source>
        <strain evidence="8">rifampicinis</strain>
    </source>
</reference>
<dbReference type="InterPro" id="IPR007848">
    <property type="entry name" value="Small_mtfrase_dom"/>
</dbReference>
<dbReference type="InterPro" id="IPR013675">
    <property type="entry name" value="Mtase_sm_N"/>
</dbReference>
<dbReference type="SUPFAM" id="SSF53335">
    <property type="entry name" value="S-adenosyl-L-methionine-dependent methyltransferases"/>
    <property type="match status" value="2"/>
</dbReference>
<dbReference type="GO" id="GO:0008990">
    <property type="term" value="F:rRNA (guanine-N2-)-methyltransferase activity"/>
    <property type="evidence" value="ECO:0007669"/>
    <property type="project" value="InterPro"/>
</dbReference>
<evidence type="ECO:0000256" key="1">
    <source>
        <dbReference type="ARBA" id="ARBA00022490"/>
    </source>
</evidence>
<dbReference type="InterPro" id="IPR029063">
    <property type="entry name" value="SAM-dependent_MTases_sf"/>
</dbReference>
<evidence type="ECO:0000259" key="6">
    <source>
        <dbReference type="Pfam" id="PF08468"/>
    </source>
</evidence>
<keyword evidence="3 7" id="KW-0489">Methyltransferase</keyword>
<dbReference type="Proteomes" id="UP000594468">
    <property type="component" value="Chromosome"/>
</dbReference>
<evidence type="ECO:0000256" key="4">
    <source>
        <dbReference type="ARBA" id="ARBA00022679"/>
    </source>
</evidence>
<name>A0A7S8E6Z6_9CHLR</name>
<dbReference type="PROSITE" id="PS00092">
    <property type="entry name" value="N6_MTASE"/>
    <property type="match status" value="1"/>
</dbReference>
<keyword evidence="1" id="KW-0963">Cytoplasm</keyword>
<sequence>MSKATDSASISTTLLQEVALFDTDDSVLVFSAESVPLLRSLARTVAQVDVYELQHSYIDKLPNMQKVTVHTEVFPPVEDKFDKIIIFVPKGRDFARALLWQASQVLAPGGTVYIAGPTNGGAKTVLKDAADLFKDVTTLVFKKRHRVGSARHASASVYPAEWGEEPTQIQFRTLETPIKPLVVATIPGIFSWEHLDEGTRFLLETIDMETLLADKTVLDVGCGTGVIGALAAGYAQHVTLVDDNLLAVRCTQATLAHHHITNAAVLASDVYSALSDERFDIILSNPPFHEKFDINANVAHRILKEAKAHLTKRGSVIWVANSFLRYEDVAAEHFRSVEVLAQNGKFTVVQATQPL</sequence>
<dbReference type="EMBL" id="CP062983">
    <property type="protein sequence ID" value="QPC81531.1"/>
    <property type="molecule type" value="Genomic_DNA"/>
</dbReference>
<dbReference type="InterPro" id="IPR046977">
    <property type="entry name" value="RsmC/RlmG"/>
</dbReference>
<organism evidence="7 8">
    <name type="scientific">Phototrophicus methaneseepsis</name>
    <dbReference type="NCBI Taxonomy" id="2710758"/>
    <lineage>
        <taxon>Bacteria</taxon>
        <taxon>Bacillati</taxon>
        <taxon>Chloroflexota</taxon>
        <taxon>Candidatus Thermofontia</taxon>
        <taxon>Phototrophicales</taxon>
        <taxon>Phototrophicaceae</taxon>
        <taxon>Phototrophicus</taxon>
    </lineage>
</organism>
<dbReference type="Pfam" id="PF05175">
    <property type="entry name" value="MTS"/>
    <property type="match status" value="1"/>
</dbReference>
<proteinExistence type="predicted"/>
<gene>
    <name evidence="7" type="ORF">G4Y79_17810</name>
</gene>
<dbReference type="PANTHER" id="PTHR47816:SF4">
    <property type="entry name" value="RIBOSOMAL RNA SMALL SUBUNIT METHYLTRANSFERASE C"/>
    <property type="match status" value="1"/>
</dbReference>
<evidence type="ECO:0000313" key="8">
    <source>
        <dbReference type="Proteomes" id="UP000594468"/>
    </source>
</evidence>
<keyword evidence="8" id="KW-1185">Reference proteome</keyword>
<dbReference type="Pfam" id="PF08468">
    <property type="entry name" value="MTS_N"/>
    <property type="match status" value="1"/>
</dbReference>
<dbReference type="PANTHER" id="PTHR47816">
    <property type="entry name" value="RIBOSOMAL RNA SMALL SUBUNIT METHYLTRANSFERASE C"/>
    <property type="match status" value="1"/>
</dbReference>